<sequence>MDIKNKYIIQNKIGNGKFGIVYQGIYKKTNEQVAIKTEDSRTSIKLLKHETTVLKYLYDHGSRNVPIIYWYGIHLDNTCLVMTHYDMSLYQYIQLNPDISIDKLNRIFLQCIVILESIHKLFVIHRDIKPQNFMLKNGELFLIDFGLSIFYVHGNGEHNEESSHDAIIGTPKYISHNIHNGISPSRRDDLISIGYMYLFMYCRELPWESIPNSELDNNIHDELSIHHYKNKKRLDLKTWDYLKAICLKINQKIHDYLEYCYHLKYKDQPNYNAILNAFDINNYKETI</sequence>
<dbReference type="InterPro" id="IPR008271">
    <property type="entry name" value="Ser/Thr_kinase_AS"/>
</dbReference>
<dbReference type="Pfam" id="PF00069">
    <property type="entry name" value="Pkinase"/>
    <property type="match status" value="1"/>
</dbReference>
<evidence type="ECO:0000256" key="3">
    <source>
        <dbReference type="ARBA" id="ARBA00022840"/>
    </source>
</evidence>
<dbReference type="Gene3D" id="1.10.510.10">
    <property type="entry name" value="Transferase(Phosphotransferase) domain 1"/>
    <property type="match status" value="1"/>
</dbReference>
<dbReference type="InterPro" id="IPR017441">
    <property type="entry name" value="Protein_kinase_ATP_BS"/>
</dbReference>
<evidence type="ECO:0000256" key="2">
    <source>
        <dbReference type="ARBA" id="ARBA00022741"/>
    </source>
</evidence>
<dbReference type="EMBL" id="MN739578">
    <property type="protein sequence ID" value="QHT14019.1"/>
    <property type="molecule type" value="Genomic_DNA"/>
</dbReference>
<dbReference type="SMART" id="SM00220">
    <property type="entry name" value="S_TKc"/>
    <property type="match status" value="1"/>
</dbReference>
<evidence type="ECO:0000256" key="1">
    <source>
        <dbReference type="ARBA" id="ARBA00012513"/>
    </source>
</evidence>
<dbReference type="EC" id="2.7.11.1" evidence="1"/>
<dbReference type="PANTHER" id="PTHR11909">
    <property type="entry name" value="CASEIN KINASE-RELATED"/>
    <property type="match status" value="1"/>
</dbReference>
<protein>
    <recommendedName>
        <fullName evidence="1">non-specific serine/threonine protein kinase</fullName>
        <ecNumber evidence="1">2.7.11.1</ecNumber>
    </recommendedName>
</protein>
<dbReference type="GO" id="GO:0004674">
    <property type="term" value="F:protein serine/threonine kinase activity"/>
    <property type="evidence" value="ECO:0007669"/>
    <property type="project" value="UniProtKB-EC"/>
</dbReference>
<dbReference type="PROSITE" id="PS00107">
    <property type="entry name" value="PROTEIN_KINASE_ATP"/>
    <property type="match status" value="1"/>
</dbReference>
<dbReference type="PROSITE" id="PS50011">
    <property type="entry name" value="PROTEIN_KINASE_DOM"/>
    <property type="match status" value="1"/>
</dbReference>
<dbReference type="InterPro" id="IPR000719">
    <property type="entry name" value="Prot_kinase_dom"/>
</dbReference>
<dbReference type="SUPFAM" id="SSF56112">
    <property type="entry name" value="Protein kinase-like (PK-like)"/>
    <property type="match status" value="1"/>
</dbReference>
<dbReference type="InterPro" id="IPR050235">
    <property type="entry name" value="CK1_Ser-Thr_kinase"/>
</dbReference>
<name>A0A6C0DDI8_9ZZZZ</name>
<evidence type="ECO:0000313" key="5">
    <source>
        <dbReference type="EMBL" id="QHT14019.1"/>
    </source>
</evidence>
<evidence type="ECO:0000259" key="4">
    <source>
        <dbReference type="PROSITE" id="PS50011"/>
    </source>
</evidence>
<feature type="domain" description="Protein kinase" evidence="4">
    <location>
        <begin position="7"/>
        <end position="287"/>
    </location>
</feature>
<proteinExistence type="predicted"/>
<keyword evidence="2" id="KW-0547">Nucleotide-binding</keyword>
<dbReference type="InterPro" id="IPR011009">
    <property type="entry name" value="Kinase-like_dom_sf"/>
</dbReference>
<accession>A0A6C0DDI8</accession>
<dbReference type="AlphaFoldDB" id="A0A6C0DDI8"/>
<dbReference type="GO" id="GO:0005524">
    <property type="term" value="F:ATP binding"/>
    <property type="evidence" value="ECO:0007669"/>
    <property type="project" value="UniProtKB-KW"/>
</dbReference>
<keyword evidence="3" id="KW-0067">ATP-binding</keyword>
<dbReference type="PROSITE" id="PS00108">
    <property type="entry name" value="PROTEIN_KINASE_ST"/>
    <property type="match status" value="1"/>
</dbReference>
<organism evidence="5">
    <name type="scientific">viral metagenome</name>
    <dbReference type="NCBI Taxonomy" id="1070528"/>
    <lineage>
        <taxon>unclassified sequences</taxon>
        <taxon>metagenomes</taxon>
        <taxon>organismal metagenomes</taxon>
    </lineage>
</organism>
<reference evidence="5" key="1">
    <citation type="journal article" date="2020" name="Nature">
        <title>Giant virus diversity and host interactions through global metagenomics.</title>
        <authorList>
            <person name="Schulz F."/>
            <person name="Roux S."/>
            <person name="Paez-Espino D."/>
            <person name="Jungbluth S."/>
            <person name="Walsh D.A."/>
            <person name="Denef V.J."/>
            <person name="McMahon K.D."/>
            <person name="Konstantinidis K.T."/>
            <person name="Eloe-Fadrosh E.A."/>
            <person name="Kyrpides N.C."/>
            <person name="Woyke T."/>
        </authorList>
    </citation>
    <scope>NUCLEOTIDE SEQUENCE</scope>
    <source>
        <strain evidence="5">GVMAG-M-3300023174-134</strain>
    </source>
</reference>